<organism evidence="3 4">
    <name type="scientific">Oesophagostomum dentatum</name>
    <name type="common">Nodular worm</name>
    <dbReference type="NCBI Taxonomy" id="61180"/>
    <lineage>
        <taxon>Eukaryota</taxon>
        <taxon>Metazoa</taxon>
        <taxon>Ecdysozoa</taxon>
        <taxon>Nematoda</taxon>
        <taxon>Chromadorea</taxon>
        <taxon>Rhabditida</taxon>
        <taxon>Rhabditina</taxon>
        <taxon>Rhabditomorpha</taxon>
        <taxon>Strongyloidea</taxon>
        <taxon>Strongylidae</taxon>
        <taxon>Oesophagostomum</taxon>
    </lineage>
</organism>
<dbReference type="AlphaFoldDB" id="A0A0B1TKE4"/>
<gene>
    <name evidence="3" type="ORF">OESDEN_03747</name>
</gene>
<evidence type="ECO:0000256" key="1">
    <source>
        <dbReference type="SAM" id="Coils"/>
    </source>
</evidence>
<dbReference type="PROSITE" id="PS51257">
    <property type="entry name" value="PROKAR_LIPOPROTEIN"/>
    <property type="match status" value="1"/>
</dbReference>
<evidence type="ECO:0000313" key="3">
    <source>
        <dbReference type="EMBL" id="KHJ96292.1"/>
    </source>
</evidence>
<evidence type="ECO:0008006" key="5">
    <source>
        <dbReference type="Google" id="ProtNLM"/>
    </source>
</evidence>
<evidence type="ECO:0000313" key="4">
    <source>
        <dbReference type="Proteomes" id="UP000053660"/>
    </source>
</evidence>
<feature type="signal peptide" evidence="2">
    <location>
        <begin position="1"/>
        <end position="19"/>
    </location>
</feature>
<keyword evidence="2" id="KW-0732">Signal</keyword>
<feature type="coiled-coil region" evidence="1">
    <location>
        <begin position="20"/>
        <end position="95"/>
    </location>
</feature>
<name>A0A0B1TKE4_OESDE</name>
<dbReference type="Proteomes" id="UP000053660">
    <property type="component" value="Unassembled WGS sequence"/>
</dbReference>
<reference evidence="3 4" key="1">
    <citation type="submission" date="2014-03" db="EMBL/GenBank/DDBJ databases">
        <title>Draft genome of the hookworm Oesophagostomum dentatum.</title>
        <authorList>
            <person name="Mitreva M."/>
        </authorList>
    </citation>
    <scope>NUCLEOTIDE SEQUENCE [LARGE SCALE GENOMIC DNA]</scope>
    <source>
        <strain evidence="3 4">OD-Hann</strain>
    </source>
</reference>
<sequence>MRMLFILICHGVLIALTISCINYAKQQEKTEQRREKLESTIKKLAQRVTEAAHDPQQKVTLEAMKQYVTKTEQRREKLESTIKKLAQRVTEAAHDPQQKITLEAMKQYVTQAYGILRNIDNGYAADGTSSVTDEFIS</sequence>
<feature type="chain" id="PRO_5002082275" description="SXP/RAL-2 family protein Ani s 5-like cation-binding domain-containing protein" evidence="2">
    <location>
        <begin position="20"/>
        <end position="137"/>
    </location>
</feature>
<proteinExistence type="predicted"/>
<dbReference type="EMBL" id="KN549704">
    <property type="protein sequence ID" value="KHJ96292.1"/>
    <property type="molecule type" value="Genomic_DNA"/>
</dbReference>
<dbReference type="Gene3D" id="1.20.5.340">
    <property type="match status" value="1"/>
</dbReference>
<evidence type="ECO:0000256" key="2">
    <source>
        <dbReference type="SAM" id="SignalP"/>
    </source>
</evidence>
<dbReference type="OrthoDB" id="10506895at2759"/>
<protein>
    <recommendedName>
        <fullName evidence="5">SXP/RAL-2 family protein Ani s 5-like cation-binding domain-containing protein</fullName>
    </recommendedName>
</protein>
<accession>A0A0B1TKE4</accession>
<keyword evidence="1" id="KW-0175">Coiled coil</keyword>
<keyword evidence="4" id="KW-1185">Reference proteome</keyword>